<dbReference type="InterPro" id="IPR039420">
    <property type="entry name" value="WalR-like"/>
</dbReference>
<dbReference type="AlphaFoldDB" id="A0A919RCQ5"/>
<keyword evidence="2 7" id="KW-0238">DNA-binding</keyword>
<dbReference type="PANTHER" id="PTHR43214:SF24">
    <property type="entry name" value="TRANSCRIPTIONAL REGULATORY PROTEIN NARL-RELATED"/>
    <property type="match status" value="1"/>
</dbReference>
<protein>
    <submittedName>
        <fullName evidence="7">DNA-binding response regulator</fullName>
    </submittedName>
</protein>
<dbReference type="GO" id="GO:0003677">
    <property type="term" value="F:DNA binding"/>
    <property type="evidence" value="ECO:0007669"/>
    <property type="project" value="UniProtKB-KW"/>
</dbReference>
<feature type="modified residue" description="4-aspartylphosphate" evidence="4">
    <location>
        <position position="55"/>
    </location>
</feature>
<evidence type="ECO:0000313" key="7">
    <source>
        <dbReference type="EMBL" id="GII90059.1"/>
    </source>
</evidence>
<keyword evidence="4" id="KW-0597">Phosphoprotein</keyword>
<evidence type="ECO:0000256" key="4">
    <source>
        <dbReference type="PROSITE-ProRule" id="PRU00169"/>
    </source>
</evidence>
<keyword evidence="8" id="KW-1185">Reference proteome</keyword>
<dbReference type="InterPro" id="IPR016032">
    <property type="entry name" value="Sig_transdc_resp-reg_C-effctor"/>
</dbReference>
<dbReference type="PROSITE" id="PS00622">
    <property type="entry name" value="HTH_LUXR_1"/>
    <property type="match status" value="1"/>
</dbReference>
<dbReference type="InterPro" id="IPR001789">
    <property type="entry name" value="Sig_transdc_resp-reg_receiver"/>
</dbReference>
<dbReference type="PROSITE" id="PS50043">
    <property type="entry name" value="HTH_LUXR_2"/>
    <property type="match status" value="1"/>
</dbReference>
<dbReference type="SUPFAM" id="SSF52172">
    <property type="entry name" value="CheY-like"/>
    <property type="match status" value="1"/>
</dbReference>
<dbReference type="Proteomes" id="UP000606172">
    <property type="component" value="Unassembled WGS sequence"/>
</dbReference>
<dbReference type="InterPro" id="IPR011006">
    <property type="entry name" value="CheY-like_superfamily"/>
</dbReference>
<dbReference type="RefSeq" id="WP_204020194.1">
    <property type="nucleotide sequence ID" value="NZ_BOOW01000004.1"/>
</dbReference>
<proteinExistence type="predicted"/>
<feature type="domain" description="HTH luxR-type" evidence="5">
    <location>
        <begin position="191"/>
        <end position="258"/>
    </location>
</feature>
<dbReference type="GO" id="GO:0000160">
    <property type="term" value="P:phosphorelay signal transduction system"/>
    <property type="evidence" value="ECO:0007669"/>
    <property type="project" value="InterPro"/>
</dbReference>
<dbReference type="Pfam" id="PF00072">
    <property type="entry name" value="Response_reg"/>
    <property type="match status" value="1"/>
</dbReference>
<evidence type="ECO:0000256" key="3">
    <source>
        <dbReference type="ARBA" id="ARBA00023163"/>
    </source>
</evidence>
<dbReference type="InterPro" id="IPR036388">
    <property type="entry name" value="WH-like_DNA-bd_sf"/>
</dbReference>
<dbReference type="Pfam" id="PF00196">
    <property type="entry name" value="GerE"/>
    <property type="match status" value="1"/>
</dbReference>
<dbReference type="SMART" id="SM00448">
    <property type="entry name" value="REC"/>
    <property type="match status" value="1"/>
</dbReference>
<keyword evidence="1" id="KW-0805">Transcription regulation</keyword>
<evidence type="ECO:0000259" key="5">
    <source>
        <dbReference type="PROSITE" id="PS50043"/>
    </source>
</evidence>
<dbReference type="PANTHER" id="PTHR43214">
    <property type="entry name" value="TWO-COMPONENT RESPONSE REGULATOR"/>
    <property type="match status" value="1"/>
</dbReference>
<organism evidence="7 8">
    <name type="scientific">Sinosporangium siamense</name>
    <dbReference type="NCBI Taxonomy" id="1367973"/>
    <lineage>
        <taxon>Bacteria</taxon>
        <taxon>Bacillati</taxon>
        <taxon>Actinomycetota</taxon>
        <taxon>Actinomycetes</taxon>
        <taxon>Streptosporangiales</taxon>
        <taxon>Streptosporangiaceae</taxon>
        <taxon>Sinosporangium</taxon>
    </lineage>
</organism>
<sequence>MNARENGRVAVVDDQPVAAAGLRLGIEAAGYAVVAEVRSVEELDPELEVDVVVCDYWIRGGRSRVEAVEFLVRRGLLVLSVSAVATAEAVLDVIAAGACGFIHKDAEILDYPRALAHSLADGCYLSPLLAGYLLEDANRRPLDSDDIGRPERLLLRTVADGKTSQDAVAALELTRDVYLARLRLIFTAAGRRRKKHRLTPREMQIVQMIVLEGMTARQIARRLDIRPDTVADHLNSIKRKYQAMHPDNHLAPRAIVLQWARELGMLH</sequence>
<evidence type="ECO:0000256" key="1">
    <source>
        <dbReference type="ARBA" id="ARBA00023015"/>
    </source>
</evidence>
<name>A0A919RCQ5_9ACTN</name>
<dbReference type="Gene3D" id="3.40.50.2300">
    <property type="match status" value="1"/>
</dbReference>
<accession>A0A919RCQ5</accession>
<gene>
    <name evidence="7" type="ORF">Ssi02_02900</name>
</gene>
<feature type="domain" description="Response regulatory" evidence="6">
    <location>
        <begin position="8"/>
        <end position="119"/>
    </location>
</feature>
<evidence type="ECO:0000259" key="6">
    <source>
        <dbReference type="PROSITE" id="PS50110"/>
    </source>
</evidence>
<evidence type="ECO:0000256" key="2">
    <source>
        <dbReference type="ARBA" id="ARBA00023125"/>
    </source>
</evidence>
<evidence type="ECO:0000313" key="8">
    <source>
        <dbReference type="Proteomes" id="UP000606172"/>
    </source>
</evidence>
<keyword evidence="3" id="KW-0804">Transcription</keyword>
<dbReference type="GO" id="GO:0006355">
    <property type="term" value="P:regulation of DNA-templated transcription"/>
    <property type="evidence" value="ECO:0007669"/>
    <property type="project" value="InterPro"/>
</dbReference>
<dbReference type="Gene3D" id="1.10.10.10">
    <property type="entry name" value="Winged helix-like DNA-binding domain superfamily/Winged helix DNA-binding domain"/>
    <property type="match status" value="1"/>
</dbReference>
<dbReference type="EMBL" id="BOOW01000004">
    <property type="protein sequence ID" value="GII90059.1"/>
    <property type="molecule type" value="Genomic_DNA"/>
</dbReference>
<dbReference type="SMART" id="SM00421">
    <property type="entry name" value="HTH_LUXR"/>
    <property type="match status" value="1"/>
</dbReference>
<comment type="caution">
    <text evidence="7">The sequence shown here is derived from an EMBL/GenBank/DDBJ whole genome shotgun (WGS) entry which is preliminary data.</text>
</comment>
<dbReference type="InterPro" id="IPR000792">
    <property type="entry name" value="Tscrpt_reg_LuxR_C"/>
</dbReference>
<dbReference type="CDD" id="cd06170">
    <property type="entry name" value="LuxR_C_like"/>
    <property type="match status" value="1"/>
</dbReference>
<dbReference type="PROSITE" id="PS50110">
    <property type="entry name" value="RESPONSE_REGULATORY"/>
    <property type="match status" value="1"/>
</dbReference>
<dbReference type="SUPFAM" id="SSF46894">
    <property type="entry name" value="C-terminal effector domain of the bipartite response regulators"/>
    <property type="match status" value="1"/>
</dbReference>
<reference evidence="7" key="1">
    <citation type="submission" date="2021-01" db="EMBL/GenBank/DDBJ databases">
        <title>Whole genome shotgun sequence of Sinosporangium siamense NBRC 109515.</title>
        <authorList>
            <person name="Komaki H."/>
            <person name="Tamura T."/>
        </authorList>
    </citation>
    <scope>NUCLEOTIDE SEQUENCE</scope>
    <source>
        <strain evidence="7">NBRC 109515</strain>
    </source>
</reference>